<evidence type="ECO:0000313" key="2">
    <source>
        <dbReference type="EMBL" id="JAH28026.1"/>
    </source>
</evidence>
<feature type="transmembrane region" description="Helical" evidence="1">
    <location>
        <begin position="17"/>
        <end position="35"/>
    </location>
</feature>
<evidence type="ECO:0000256" key="1">
    <source>
        <dbReference type="SAM" id="Phobius"/>
    </source>
</evidence>
<name>A0A0E9RFW2_ANGAN</name>
<organism evidence="2">
    <name type="scientific">Anguilla anguilla</name>
    <name type="common">European freshwater eel</name>
    <name type="synonym">Muraena anguilla</name>
    <dbReference type="NCBI Taxonomy" id="7936"/>
    <lineage>
        <taxon>Eukaryota</taxon>
        <taxon>Metazoa</taxon>
        <taxon>Chordata</taxon>
        <taxon>Craniata</taxon>
        <taxon>Vertebrata</taxon>
        <taxon>Euteleostomi</taxon>
        <taxon>Actinopterygii</taxon>
        <taxon>Neopterygii</taxon>
        <taxon>Teleostei</taxon>
        <taxon>Anguilliformes</taxon>
        <taxon>Anguillidae</taxon>
        <taxon>Anguilla</taxon>
    </lineage>
</organism>
<keyword evidence="1" id="KW-0812">Transmembrane</keyword>
<dbReference type="AlphaFoldDB" id="A0A0E9RFW2"/>
<keyword evidence="1" id="KW-1133">Transmembrane helix</keyword>
<reference evidence="2" key="2">
    <citation type="journal article" date="2015" name="Fish Shellfish Immunol.">
        <title>Early steps in the European eel (Anguilla anguilla)-Vibrio vulnificus interaction in the gills: Role of the RtxA13 toxin.</title>
        <authorList>
            <person name="Callol A."/>
            <person name="Pajuelo D."/>
            <person name="Ebbesson L."/>
            <person name="Teles M."/>
            <person name="MacKenzie S."/>
            <person name="Amaro C."/>
        </authorList>
    </citation>
    <scope>NUCLEOTIDE SEQUENCE</scope>
</reference>
<keyword evidence="1" id="KW-0472">Membrane</keyword>
<protein>
    <submittedName>
        <fullName evidence="2">Uncharacterized protein</fullName>
    </submittedName>
</protein>
<dbReference type="EMBL" id="GBXM01080551">
    <property type="protein sequence ID" value="JAH28026.1"/>
    <property type="molecule type" value="Transcribed_RNA"/>
</dbReference>
<reference evidence="2" key="1">
    <citation type="submission" date="2014-11" db="EMBL/GenBank/DDBJ databases">
        <authorList>
            <person name="Amaro Gonzalez C."/>
        </authorList>
    </citation>
    <scope>NUCLEOTIDE SEQUENCE</scope>
</reference>
<accession>A0A0E9RFW2</accession>
<sequence length="49" mass="5563">MWTFATGQHILSVNQNILFFSCLSLSLSHTLSFSLTHTNKKKTTQTFTT</sequence>
<proteinExistence type="predicted"/>